<evidence type="ECO:0000313" key="5">
    <source>
        <dbReference type="EMBL" id="CAI8007126.1"/>
    </source>
</evidence>
<reference evidence="5" key="1">
    <citation type="submission" date="2023-03" db="EMBL/GenBank/DDBJ databases">
        <authorList>
            <person name="Steffen K."/>
            <person name="Cardenas P."/>
        </authorList>
    </citation>
    <scope>NUCLEOTIDE SEQUENCE</scope>
</reference>
<evidence type="ECO:0000256" key="3">
    <source>
        <dbReference type="PROSITE-ProRule" id="PRU00464"/>
    </source>
</evidence>
<sequence>PVHLLVIPVEHFALLSEVESDLNVRLGLCLTHPKMAVAEGVAESGYRLVINQGRDGGQEVLHLHMHVMGGRRLGLPA</sequence>
<accession>A0AA35RAL4</accession>
<dbReference type="PROSITE" id="PS00892">
    <property type="entry name" value="HIT_1"/>
    <property type="match status" value="1"/>
</dbReference>
<dbReference type="InterPro" id="IPR036265">
    <property type="entry name" value="HIT-like_sf"/>
</dbReference>
<evidence type="ECO:0000256" key="2">
    <source>
        <dbReference type="PIRSR" id="PIRSR601310-3"/>
    </source>
</evidence>
<protein>
    <submittedName>
        <fullName evidence="5">Histidine triad nucleotide-binding protein 1</fullName>
    </submittedName>
</protein>
<dbReference type="PROSITE" id="PS51084">
    <property type="entry name" value="HIT_2"/>
    <property type="match status" value="1"/>
</dbReference>
<evidence type="ECO:0000256" key="1">
    <source>
        <dbReference type="PIRSR" id="PIRSR601310-1"/>
    </source>
</evidence>
<feature type="domain" description="HIT" evidence="4">
    <location>
        <begin position="1"/>
        <end position="77"/>
    </location>
</feature>
<evidence type="ECO:0000259" key="4">
    <source>
        <dbReference type="PROSITE" id="PS51084"/>
    </source>
</evidence>
<dbReference type="Proteomes" id="UP001174909">
    <property type="component" value="Unassembled WGS sequence"/>
</dbReference>
<dbReference type="PANTHER" id="PTHR23089">
    <property type="entry name" value="HISTIDINE TRIAD HIT PROTEIN"/>
    <property type="match status" value="1"/>
</dbReference>
<feature type="short sequence motif" description="Histidine triad motif" evidence="2 3">
    <location>
        <begin position="62"/>
        <end position="66"/>
    </location>
</feature>
<comment type="caution">
    <text evidence="5">The sequence shown here is derived from an EMBL/GenBank/DDBJ whole genome shotgun (WGS) entry which is preliminary data.</text>
</comment>
<feature type="non-terminal residue" evidence="5">
    <location>
        <position position="1"/>
    </location>
</feature>
<dbReference type="Pfam" id="PF01230">
    <property type="entry name" value="HIT"/>
    <property type="match status" value="1"/>
</dbReference>
<evidence type="ECO:0000313" key="6">
    <source>
        <dbReference type="Proteomes" id="UP001174909"/>
    </source>
</evidence>
<keyword evidence="6" id="KW-1185">Reference proteome</keyword>
<dbReference type="Gene3D" id="3.30.428.10">
    <property type="entry name" value="HIT-like"/>
    <property type="match status" value="1"/>
</dbReference>
<dbReference type="GO" id="GO:0003824">
    <property type="term" value="F:catalytic activity"/>
    <property type="evidence" value="ECO:0007669"/>
    <property type="project" value="InterPro"/>
</dbReference>
<dbReference type="EMBL" id="CASHTH010000746">
    <property type="protein sequence ID" value="CAI8007126.1"/>
    <property type="molecule type" value="Genomic_DNA"/>
</dbReference>
<dbReference type="SUPFAM" id="SSF54197">
    <property type="entry name" value="HIT-like"/>
    <property type="match status" value="1"/>
</dbReference>
<dbReference type="AlphaFoldDB" id="A0AA35RAL4"/>
<proteinExistence type="predicted"/>
<organism evidence="5 6">
    <name type="scientific">Geodia barretti</name>
    <name type="common">Barrett's horny sponge</name>
    <dbReference type="NCBI Taxonomy" id="519541"/>
    <lineage>
        <taxon>Eukaryota</taxon>
        <taxon>Metazoa</taxon>
        <taxon>Porifera</taxon>
        <taxon>Demospongiae</taxon>
        <taxon>Heteroscleromorpha</taxon>
        <taxon>Tetractinellida</taxon>
        <taxon>Astrophorina</taxon>
        <taxon>Geodiidae</taxon>
        <taxon>Geodia</taxon>
    </lineage>
</organism>
<gene>
    <name evidence="5" type="ORF">GBAR_LOCUS5054</name>
</gene>
<feature type="active site" description="Tele-AMP-histidine intermediate" evidence="1">
    <location>
        <position position="64"/>
    </location>
</feature>
<name>A0AA35RAL4_GEOBA</name>
<dbReference type="InterPro" id="IPR001310">
    <property type="entry name" value="Histidine_triad_HIT"/>
</dbReference>
<dbReference type="InterPro" id="IPR011146">
    <property type="entry name" value="HIT-like"/>
</dbReference>
<dbReference type="InterPro" id="IPR019808">
    <property type="entry name" value="Histidine_triad_CS"/>
</dbReference>